<dbReference type="InterPro" id="IPR018060">
    <property type="entry name" value="HTH_AraC"/>
</dbReference>
<dbReference type="InterPro" id="IPR046532">
    <property type="entry name" value="DUF6597"/>
</dbReference>
<feature type="domain" description="HTH araC/xylS-type" evidence="4">
    <location>
        <begin position="159"/>
        <end position="262"/>
    </location>
</feature>
<dbReference type="Gene3D" id="1.10.10.60">
    <property type="entry name" value="Homeodomain-like"/>
    <property type="match status" value="1"/>
</dbReference>
<evidence type="ECO:0000313" key="6">
    <source>
        <dbReference type="Proteomes" id="UP000273145"/>
    </source>
</evidence>
<evidence type="ECO:0000256" key="1">
    <source>
        <dbReference type="ARBA" id="ARBA00023015"/>
    </source>
</evidence>
<gene>
    <name evidence="5" type="ORF">EIM92_19410</name>
</gene>
<reference evidence="5 6" key="1">
    <citation type="submission" date="2018-11" db="EMBL/GenBank/DDBJ databases">
        <title>Genome sequencing of Paenibacillus lentus DSM25539(T).</title>
        <authorList>
            <person name="Kook J.-K."/>
            <person name="Park S.-N."/>
            <person name="Lim Y.K."/>
        </authorList>
    </citation>
    <scope>NUCLEOTIDE SEQUENCE [LARGE SCALE GENOMIC DNA]</scope>
    <source>
        <strain evidence="5 6">DSM 25539</strain>
    </source>
</reference>
<evidence type="ECO:0000256" key="2">
    <source>
        <dbReference type="ARBA" id="ARBA00023125"/>
    </source>
</evidence>
<dbReference type="InterPro" id="IPR018062">
    <property type="entry name" value="HTH_AraC-typ_CS"/>
</dbReference>
<dbReference type="Pfam" id="PF20240">
    <property type="entry name" value="DUF6597"/>
    <property type="match status" value="1"/>
</dbReference>
<dbReference type="GO" id="GO:0043565">
    <property type="term" value="F:sequence-specific DNA binding"/>
    <property type="evidence" value="ECO:0007669"/>
    <property type="project" value="InterPro"/>
</dbReference>
<keyword evidence="1" id="KW-0805">Transcription regulation</keyword>
<dbReference type="SUPFAM" id="SSF46689">
    <property type="entry name" value="Homeodomain-like"/>
    <property type="match status" value="1"/>
</dbReference>
<dbReference type="InterPro" id="IPR020449">
    <property type="entry name" value="Tscrpt_reg_AraC-type_HTH"/>
</dbReference>
<organism evidence="5 6">
    <name type="scientific">Paenibacillus lentus</name>
    <dbReference type="NCBI Taxonomy" id="1338368"/>
    <lineage>
        <taxon>Bacteria</taxon>
        <taxon>Bacillati</taxon>
        <taxon>Bacillota</taxon>
        <taxon>Bacilli</taxon>
        <taxon>Bacillales</taxon>
        <taxon>Paenibacillaceae</taxon>
        <taxon>Paenibacillus</taxon>
    </lineage>
</organism>
<dbReference type="EMBL" id="CP034248">
    <property type="protein sequence ID" value="AZK48068.1"/>
    <property type="molecule type" value="Genomic_DNA"/>
</dbReference>
<dbReference type="InterPro" id="IPR009057">
    <property type="entry name" value="Homeodomain-like_sf"/>
</dbReference>
<dbReference type="RefSeq" id="WP_125084233.1">
    <property type="nucleotide sequence ID" value="NZ_CP034248.1"/>
</dbReference>
<dbReference type="AlphaFoldDB" id="A0A3S8RYT9"/>
<evidence type="ECO:0000259" key="4">
    <source>
        <dbReference type="PROSITE" id="PS01124"/>
    </source>
</evidence>
<keyword evidence="3" id="KW-0804">Transcription</keyword>
<dbReference type="SMART" id="SM00342">
    <property type="entry name" value="HTH_ARAC"/>
    <property type="match status" value="1"/>
</dbReference>
<dbReference type="PROSITE" id="PS01124">
    <property type="entry name" value="HTH_ARAC_FAMILY_2"/>
    <property type="match status" value="1"/>
</dbReference>
<evidence type="ECO:0000256" key="3">
    <source>
        <dbReference type="ARBA" id="ARBA00023163"/>
    </source>
</evidence>
<dbReference type="PROSITE" id="PS00041">
    <property type="entry name" value="HTH_ARAC_FAMILY_1"/>
    <property type="match status" value="1"/>
</dbReference>
<dbReference type="PANTHER" id="PTHR46796">
    <property type="entry name" value="HTH-TYPE TRANSCRIPTIONAL ACTIVATOR RHAS-RELATED"/>
    <property type="match status" value="1"/>
</dbReference>
<dbReference type="Pfam" id="PF12833">
    <property type="entry name" value="HTH_18"/>
    <property type="match status" value="1"/>
</dbReference>
<dbReference type="InterPro" id="IPR050204">
    <property type="entry name" value="AraC_XylS_family_regulators"/>
</dbReference>
<protein>
    <submittedName>
        <fullName evidence="5">AraC family transcriptional regulator</fullName>
    </submittedName>
</protein>
<dbReference type="KEGG" id="plen:EIM92_19410"/>
<dbReference type="GO" id="GO:0003700">
    <property type="term" value="F:DNA-binding transcription factor activity"/>
    <property type="evidence" value="ECO:0007669"/>
    <property type="project" value="InterPro"/>
</dbReference>
<sequence length="264" mass="30712">MKSNRNPNMGILRYNTNKNKFSITRHAPSDSLRFFIQHYWLVDWDLRGQPPYTQEVLQHPGVNVVFQPGNSYICGIESKKSLNILQDKGQIVGILFRPGAFHSYFKASVSTLTDQIVNISDYFSLDINSFEKQLFSLQNQDEKIKFVEQLLQQNMPEHDKTVDLLNEVVDKIIYNADITKVEHLVDQFEISKRTLQRLFQQYIGVSPKWVIRRYRMHEAVELIERGVDITQLAMDLGYFDQAHFSKDFKAAIGKSPKQYAKSSD</sequence>
<accession>A0A3S8RYT9</accession>
<keyword evidence="6" id="KW-1185">Reference proteome</keyword>
<dbReference type="Proteomes" id="UP000273145">
    <property type="component" value="Chromosome"/>
</dbReference>
<dbReference type="PRINTS" id="PR00032">
    <property type="entry name" value="HTHARAC"/>
</dbReference>
<name>A0A3S8RYT9_9BACL</name>
<proteinExistence type="predicted"/>
<dbReference type="OrthoDB" id="323290at2"/>
<keyword evidence="2" id="KW-0238">DNA-binding</keyword>
<evidence type="ECO:0000313" key="5">
    <source>
        <dbReference type="EMBL" id="AZK48068.1"/>
    </source>
</evidence>